<dbReference type="GO" id="GO:0004866">
    <property type="term" value="F:endopeptidase inhibitor activity"/>
    <property type="evidence" value="ECO:0007669"/>
    <property type="project" value="TreeGrafter"/>
</dbReference>
<dbReference type="RefSeq" id="WP_271434322.1">
    <property type="nucleotide sequence ID" value="NZ_CP073355.1"/>
</dbReference>
<proteinExistence type="predicted"/>
<keyword evidence="3" id="KW-1185">Reference proteome</keyword>
<dbReference type="Proteomes" id="UP001056539">
    <property type="component" value="Chromosome"/>
</dbReference>
<dbReference type="PANTHER" id="PTHR40094:SF1">
    <property type="entry name" value="UBIQUITIN DOMAIN-CONTAINING PROTEIN"/>
    <property type="match status" value="1"/>
</dbReference>
<feature type="domain" description="Bacterial alpha-2-macroglobulin MG10" evidence="1">
    <location>
        <begin position="111"/>
        <end position="244"/>
    </location>
</feature>
<dbReference type="EMBL" id="CP073355">
    <property type="protein sequence ID" value="URA09198.1"/>
    <property type="molecule type" value="Genomic_DNA"/>
</dbReference>
<dbReference type="Pfam" id="PF17973">
    <property type="entry name" value="bMG10"/>
    <property type="match status" value="1"/>
</dbReference>
<reference evidence="2" key="2">
    <citation type="submission" date="2022-06" db="EMBL/GenBank/DDBJ databases">
        <title>Thermospira aquatica gen. nov., sp. nov.</title>
        <authorList>
            <person name="Ben Ali Gam Z."/>
            <person name="Labat M."/>
        </authorList>
    </citation>
    <scope>NUCLEOTIDE SEQUENCE</scope>
    <source>
        <strain evidence="2">F1F22</strain>
    </source>
</reference>
<dbReference type="InterPro" id="IPR041246">
    <property type="entry name" value="Bact_MG10"/>
</dbReference>
<evidence type="ECO:0000313" key="2">
    <source>
        <dbReference type="EMBL" id="URA09198.1"/>
    </source>
</evidence>
<dbReference type="KEGG" id="taqu:KDW03_06720"/>
<organism evidence="2 3">
    <name type="scientific">Thermospira aquatica</name>
    <dbReference type="NCBI Taxonomy" id="2828656"/>
    <lineage>
        <taxon>Bacteria</taxon>
        <taxon>Pseudomonadati</taxon>
        <taxon>Spirochaetota</taxon>
        <taxon>Spirochaetia</taxon>
        <taxon>Brevinematales</taxon>
        <taxon>Thermospiraceae</taxon>
        <taxon>Thermospira</taxon>
    </lineage>
</organism>
<dbReference type="InterPro" id="IPR051802">
    <property type="entry name" value="YfhM-like"/>
</dbReference>
<accession>A0AAX3BAU0</accession>
<gene>
    <name evidence="2" type="ORF">KDW03_06720</name>
</gene>
<name>A0AAX3BAU0_9SPIR</name>
<sequence>MINFLIKSRNGYAWRHTHENGWVFYAFSSYLNKYEKDEPMTSCQVRVAAQEILSGRFENRLQPAQTGSMFFKAGDEGEFPITLSRTGQGALYYTYRYRYIAKKLPASVSYGFSLKKTYLDPDTGEPVSVFTRGKDYLVKIEVAVSQPRYMVVLEDHLPAGAEAVNLSFVTEAGNPNAARTGTKRAGYDFWWSGFSHKEIYKDRVIYAADVLYPGTYTLTYLLRANLMGTFALPGCHIEEMYAPENFATLYTPESVVIQ</sequence>
<protein>
    <recommendedName>
        <fullName evidence="1">Bacterial alpha-2-macroglobulin MG10 domain-containing protein</fullName>
    </recommendedName>
</protein>
<reference evidence="2" key="1">
    <citation type="submission" date="2021-04" db="EMBL/GenBank/DDBJ databases">
        <authorList>
            <person name="Postec A."/>
        </authorList>
    </citation>
    <scope>NUCLEOTIDE SEQUENCE</scope>
    <source>
        <strain evidence="2">F1F22</strain>
    </source>
</reference>
<evidence type="ECO:0000313" key="3">
    <source>
        <dbReference type="Proteomes" id="UP001056539"/>
    </source>
</evidence>
<dbReference type="PANTHER" id="PTHR40094">
    <property type="entry name" value="ALPHA-2-MACROGLOBULIN HOMOLOG"/>
    <property type="match status" value="1"/>
</dbReference>
<dbReference type="AlphaFoldDB" id="A0AAX3BAU0"/>
<evidence type="ECO:0000259" key="1">
    <source>
        <dbReference type="Pfam" id="PF17973"/>
    </source>
</evidence>